<dbReference type="InterPro" id="IPR034686">
    <property type="entry name" value="Terpene_cyclase-like_2"/>
</dbReference>
<dbReference type="PANTHER" id="PTHR35201:SF4">
    <property type="entry name" value="BETA-PINACENE SYNTHASE-RELATED"/>
    <property type="match status" value="1"/>
</dbReference>
<dbReference type="EC" id="4.2.3.-" evidence="2"/>
<comment type="cofactor">
    <cofactor evidence="2">
        <name>Mg(2+)</name>
        <dbReference type="ChEBI" id="CHEBI:18420"/>
    </cofactor>
</comment>
<evidence type="ECO:0000256" key="1">
    <source>
        <dbReference type="ARBA" id="ARBA00006333"/>
    </source>
</evidence>
<dbReference type="SUPFAM" id="SSF48576">
    <property type="entry name" value="Terpenoid synthases"/>
    <property type="match status" value="1"/>
</dbReference>
<dbReference type="PANTHER" id="PTHR35201">
    <property type="entry name" value="TERPENE SYNTHASE"/>
    <property type="match status" value="1"/>
</dbReference>
<evidence type="ECO:0000256" key="2">
    <source>
        <dbReference type="RuleBase" id="RU366034"/>
    </source>
</evidence>
<dbReference type="GO" id="GO:0046872">
    <property type="term" value="F:metal ion binding"/>
    <property type="evidence" value="ECO:0007669"/>
    <property type="project" value="UniProtKB-KW"/>
</dbReference>
<dbReference type="GO" id="GO:0008299">
    <property type="term" value="P:isoprenoid biosynthetic process"/>
    <property type="evidence" value="ECO:0007669"/>
    <property type="project" value="UniProtKB-ARBA"/>
</dbReference>
<keyword evidence="2" id="KW-0460">Magnesium</keyword>
<reference evidence="3 4" key="1">
    <citation type="submission" date="2024-09" db="EMBL/GenBank/DDBJ databases">
        <title>Chromosome-scale assembly of Riccia fluitans.</title>
        <authorList>
            <person name="Paukszto L."/>
            <person name="Sawicki J."/>
            <person name="Karawczyk K."/>
            <person name="Piernik-Szablinska J."/>
            <person name="Szczecinska M."/>
            <person name="Mazdziarz M."/>
        </authorList>
    </citation>
    <scope>NUCLEOTIDE SEQUENCE [LARGE SCALE GENOMIC DNA]</scope>
    <source>
        <strain evidence="3">Rf_01</strain>
        <tissue evidence="3">Aerial parts of the thallus</tissue>
    </source>
</reference>
<evidence type="ECO:0000313" key="4">
    <source>
        <dbReference type="Proteomes" id="UP001605036"/>
    </source>
</evidence>
<dbReference type="Proteomes" id="UP001605036">
    <property type="component" value="Unassembled WGS sequence"/>
</dbReference>
<sequence>MWSMSRDFFTHHGYGIKPGLVSASNIYLPVAAIWPRSVSPGSLVREFTLQQKSCHNLRLTRYWVQITSSSSKQRRLYASDVSETVDVADIAKVFAEIEKRGEYEVPDLKVSDFPDLTSALHPSAEVLTKHVKDWLLKHDLQTYFGNNEGFEKYLSHEVHHIALRIFHDAPAGRTAWACYWCNVFFIADDLIDESPDGQNPEVTIPKFLELFLIMLWSFPKELQSVYELLDYLDRVPDRRRRTKEILDKTVSGAMLLQGTEYPYRLSPLGSAFRECWMMAARERSVEYMQQFGTVLQSWLLSAIKEGMNRRIDKFPTFEDFMAWRSFSVGTRGWASMAGHMYDAPLPNKVFSSSNVQQMLVQTSAAVGLINDIYSVHKDLKSGELNAVIVLAYHLSCSLVEASHEVVKELWKRHEKMRALKARIEKETPPEHLPGVRELVKVCFFEFGGSIEFYKNCQRYTQK</sequence>
<accession>A0ABD1Y671</accession>
<dbReference type="GO" id="GO:0016838">
    <property type="term" value="F:carbon-oxygen lyase activity, acting on phosphates"/>
    <property type="evidence" value="ECO:0007669"/>
    <property type="project" value="UniProtKB-ARBA"/>
</dbReference>
<name>A0ABD1Y671_9MARC</name>
<dbReference type="EMBL" id="JBHFFA010000006">
    <property type="protein sequence ID" value="KAL2622085.1"/>
    <property type="molecule type" value="Genomic_DNA"/>
</dbReference>
<dbReference type="SFLD" id="SFLDG01020">
    <property type="entry name" value="Terpene_Cyclase_Like_2"/>
    <property type="match status" value="1"/>
</dbReference>
<comment type="caution">
    <text evidence="3">The sequence shown here is derived from an EMBL/GenBank/DDBJ whole genome shotgun (WGS) entry which is preliminary data.</text>
</comment>
<dbReference type="AlphaFoldDB" id="A0ABD1Y671"/>
<dbReference type="InterPro" id="IPR008949">
    <property type="entry name" value="Isoprenoid_synthase_dom_sf"/>
</dbReference>
<dbReference type="Gene3D" id="1.10.600.10">
    <property type="entry name" value="Farnesyl Diphosphate Synthase"/>
    <property type="match status" value="1"/>
</dbReference>
<keyword evidence="2" id="KW-0479">Metal-binding</keyword>
<organism evidence="3 4">
    <name type="scientific">Riccia fluitans</name>
    <dbReference type="NCBI Taxonomy" id="41844"/>
    <lineage>
        <taxon>Eukaryota</taxon>
        <taxon>Viridiplantae</taxon>
        <taxon>Streptophyta</taxon>
        <taxon>Embryophyta</taxon>
        <taxon>Marchantiophyta</taxon>
        <taxon>Marchantiopsida</taxon>
        <taxon>Marchantiidae</taxon>
        <taxon>Marchantiales</taxon>
        <taxon>Ricciaceae</taxon>
        <taxon>Riccia</taxon>
    </lineage>
</organism>
<keyword evidence="4" id="KW-1185">Reference proteome</keyword>
<proteinExistence type="inferred from homology"/>
<dbReference type="Pfam" id="PF19086">
    <property type="entry name" value="Terpene_syn_C_2"/>
    <property type="match status" value="1"/>
</dbReference>
<gene>
    <name evidence="3" type="ORF">R1flu_002290</name>
</gene>
<dbReference type="SFLD" id="SFLDS00005">
    <property type="entry name" value="Isoprenoid_Synthase_Type_I"/>
    <property type="match status" value="1"/>
</dbReference>
<keyword evidence="2" id="KW-0456">Lyase</keyword>
<protein>
    <recommendedName>
        <fullName evidence="2">Terpene synthase</fullName>
        <ecNumber evidence="2">4.2.3.-</ecNumber>
    </recommendedName>
</protein>
<evidence type="ECO:0000313" key="3">
    <source>
        <dbReference type="EMBL" id="KAL2622085.1"/>
    </source>
</evidence>
<comment type="similarity">
    <text evidence="1 2">Belongs to the terpene synthase family.</text>
</comment>